<comment type="caution">
    <text evidence="2">The sequence shown here is derived from an EMBL/GenBank/DDBJ whole genome shotgun (WGS) entry which is preliminary data.</text>
</comment>
<dbReference type="InterPro" id="IPR012296">
    <property type="entry name" value="Nuclease_put_TT1808"/>
</dbReference>
<organism evidence="2 3">
    <name type="scientific">Phormidesmis priestleyi</name>
    <dbReference type="NCBI Taxonomy" id="268141"/>
    <lineage>
        <taxon>Bacteria</taxon>
        <taxon>Bacillati</taxon>
        <taxon>Cyanobacteriota</taxon>
        <taxon>Cyanophyceae</taxon>
        <taxon>Leptolyngbyales</taxon>
        <taxon>Leptolyngbyaceae</taxon>
        <taxon>Phormidesmis</taxon>
    </lineage>
</organism>
<evidence type="ECO:0000313" key="2">
    <source>
        <dbReference type="EMBL" id="PZO48111.1"/>
    </source>
</evidence>
<evidence type="ECO:0000259" key="1">
    <source>
        <dbReference type="Pfam" id="PF05685"/>
    </source>
</evidence>
<dbReference type="Proteomes" id="UP000249794">
    <property type="component" value="Unassembled WGS sequence"/>
</dbReference>
<dbReference type="EMBL" id="QBMP01000247">
    <property type="protein sequence ID" value="PZO48111.1"/>
    <property type="molecule type" value="Genomic_DNA"/>
</dbReference>
<accession>A0A2W4YM16</accession>
<reference evidence="2 3" key="2">
    <citation type="submission" date="2018-06" db="EMBL/GenBank/DDBJ databases">
        <title>Metagenomic assembly of (sub)arctic Cyanobacteria and their associated microbiome from non-axenic cultures.</title>
        <authorList>
            <person name="Baurain D."/>
        </authorList>
    </citation>
    <scope>NUCLEOTIDE SEQUENCE [LARGE SCALE GENOMIC DNA]</scope>
    <source>
        <strain evidence="2">ULC027bin1</strain>
    </source>
</reference>
<dbReference type="InterPro" id="IPR008538">
    <property type="entry name" value="Uma2"/>
</dbReference>
<name>A0A2W4YM16_9CYAN</name>
<protein>
    <recommendedName>
        <fullName evidence="1">Putative restriction endonuclease domain-containing protein</fullName>
    </recommendedName>
</protein>
<gene>
    <name evidence="2" type="ORF">DCF15_18240</name>
</gene>
<dbReference type="InterPro" id="IPR011335">
    <property type="entry name" value="Restrct_endonuc-II-like"/>
</dbReference>
<dbReference type="CDD" id="cd06260">
    <property type="entry name" value="DUF820-like"/>
    <property type="match status" value="1"/>
</dbReference>
<dbReference type="AlphaFoldDB" id="A0A2W4YM16"/>
<feature type="domain" description="Putative restriction endonuclease" evidence="1">
    <location>
        <begin position="13"/>
        <end position="168"/>
    </location>
</feature>
<dbReference type="SUPFAM" id="SSF52980">
    <property type="entry name" value="Restriction endonuclease-like"/>
    <property type="match status" value="1"/>
</dbReference>
<sequence>MISSAHPPKMTAEKYLLWESQQELRYEYCEGEVFAMAGGTKGHDELAFNLRRALIGQVEKRGCQMSGSDVKIMVQKGLSYRYPDLSVSCDARDRNNDTFYEFPKLIVEVLSASTEAVDRSDKFQEYIQIPTLEEYVLISTRQMQVECFRRREGRMWLYFPYKEGEIVAIASIEAELPIEQLYRNVRLEAASGDVEHS</sequence>
<dbReference type="Pfam" id="PF05685">
    <property type="entry name" value="Uma2"/>
    <property type="match status" value="1"/>
</dbReference>
<proteinExistence type="predicted"/>
<reference evidence="3" key="1">
    <citation type="submission" date="2018-04" db="EMBL/GenBank/DDBJ databases">
        <authorList>
            <person name="Cornet L."/>
        </authorList>
    </citation>
    <scope>NUCLEOTIDE SEQUENCE [LARGE SCALE GENOMIC DNA]</scope>
</reference>
<dbReference type="Gene3D" id="3.90.1570.10">
    <property type="entry name" value="tt1808, chain A"/>
    <property type="match status" value="1"/>
</dbReference>
<evidence type="ECO:0000313" key="3">
    <source>
        <dbReference type="Proteomes" id="UP000249794"/>
    </source>
</evidence>
<dbReference type="PANTHER" id="PTHR36558">
    <property type="entry name" value="GLR1098 PROTEIN"/>
    <property type="match status" value="1"/>
</dbReference>
<dbReference type="PANTHER" id="PTHR36558:SF1">
    <property type="entry name" value="RESTRICTION ENDONUCLEASE DOMAIN-CONTAINING PROTEIN-RELATED"/>
    <property type="match status" value="1"/>
</dbReference>